<feature type="cross-link" description="3'-(S-cysteinyl)-tyrosine (Cys-Tyr)" evidence="7">
    <location>
        <begin position="108"/>
        <end position="174"/>
    </location>
</feature>
<organism evidence="10 11">
    <name type="scientific">Myriangium duriaei CBS 260.36</name>
    <dbReference type="NCBI Taxonomy" id="1168546"/>
    <lineage>
        <taxon>Eukaryota</taxon>
        <taxon>Fungi</taxon>
        <taxon>Dikarya</taxon>
        <taxon>Ascomycota</taxon>
        <taxon>Pezizomycotina</taxon>
        <taxon>Dothideomycetes</taxon>
        <taxon>Dothideomycetidae</taxon>
        <taxon>Myriangiales</taxon>
        <taxon>Myriangiaceae</taxon>
        <taxon>Myriangium</taxon>
    </lineage>
</organism>
<dbReference type="GO" id="GO:0008198">
    <property type="term" value="F:ferrous iron binding"/>
    <property type="evidence" value="ECO:0007669"/>
    <property type="project" value="TreeGrafter"/>
</dbReference>
<dbReference type="InterPro" id="IPR014710">
    <property type="entry name" value="RmlC-like_jellyroll"/>
</dbReference>
<accession>A0A9P4MLC1</accession>
<gene>
    <name evidence="10" type="ORF">K461DRAFT_309365</name>
</gene>
<proteinExistence type="inferred from homology"/>
<dbReference type="PANTHER" id="PTHR12918">
    <property type="entry name" value="CYSTEINE DIOXYGENASE"/>
    <property type="match status" value="1"/>
</dbReference>
<feature type="binding site" evidence="8">
    <location>
        <position position="157"/>
    </location>
    <ligand>
        <name>Fe cation</name>
        <dbReference type="ChEBI" id="CHEBI:24875"/>
        <note>catalytic</note>
    </ligand>
</feature>
<evidence type="ECO:0000313" key="11">
    <source>
        <dbReference type="Proteomes" id="UP000799439"/>
    </source>
</evidence>
<protein>
    <recommendedName>
        <fullName evidence="2 9">Cysteine dioxygenase</fullName>
        <ecNumber evidence="2 9">1.13.11.20</ecNumber>
    </recommendedName>
</protein>
<dbReference type="InterPro" id="IPR011051">
    <property type="entry name" value="RmlC_Cupin_sf"/>
</dbReference>
<dbReference type="PANTHER" id="PTHR12918:SF1">
    <property type="entry name" value="CYSTEINE DIOXYGENASE TYPE 1"/>
    <property type="match status" value="1"/>
</dbReference>
<evidence type="ECO:0000256" key="6">
    <source>
        <dbReference type="ARBA" id="ARBA00023004"/>
    </source>
</evidence>
<dbReference type="GO" id="GO:0019448">
    <property type="term" value="P:L-cysteine catabolic process"/>
    <property type="evidence" value="ECO:0007669"/>
    <property type="project" value="TreeGrafter"/>
</dbReference>
<comment type="similarity">
    <text evidence="1 9">Belongs to the cysteine dioxygenase family.</text>
</comment>
<keyword evidence="5 9" id="KW-0560">Oxidoreductase</keyword>
<evidence type="ECO:0000256" key="2">
    <source>
        <dbReference type="ARBA" id="ARBA00013133"/>
    </source>
</evidence>
<keyword evidence="6 8" id="KW-0408">Iron</keyword>
<keyword evidence="7" id="KW-0883">Thioether bond</keyword>
<evidence type="ECO:0000256" key="8">
    <source>
        <dbReference type="PIRSR" id="PIRSR610300-51"/>
    </source>
</evidence>
<dbReference type="Proteomes" id="UP000799439">
    <property type="component" value="Unassembled WGS sequence"/>
</dbReference>
<dbReference type="GO" id="GO:0017172">
    <property type="term" value="F:cysteine dioxygenase activity"/>
    <property type="evidence" value="ECO:0007669"/>
    <property type="project" value="UniProtKB-UniRule"/>
</dbReference>
<dbReference type="Pfam" id="PF05995">
    <property type="entry name" value="CDO_I"/>
    <property type="match status" value="1"/>
</dbReference>
<dbReference type="SUPFAM" id="SSF51182">
    <property type="entry name" value="RmlC-like cupins"/>
    <property type="match status" value="1"/>
</dbReference>
<sequence length="212" mass="23862">MTTINRARDSLSPDNDPHSLDALIRNLRSYLGYSSGISSYEVQVEKLKALLANYKPHKDDWKKYGQADPSKAYVRLLVDSINGRSNLLFLVWNPRRKSPIHDHADSHCVMKIIQGSLQEVVYQNPTLTGNPADMKVKKSTHYQKDEIAYISDDIGLHEVINNDPDDVAISLHLYTPPNAADYGYNIFDPKTGRCSHVAGAKTQNVRQTQLKA</sequence>
<evidence type="ECO:0000256" key="7">
    <source>
        <dbReference type="PIRSR" id="PIRSR610300-50"/>
    </source>
</evidence>
<dbReference type="InterPro" id="IPR010300">
    <property type="entry name" value="CDO_1"/>
</dbReference>
<dbReference type="EMBL" id="ML996081">
    <property type="protein sequence ID" value="KAF2157212.1"/>
    <property type="molecule type" value="Genomic_DNA"/>
</dbReference>
<feature type="binding site" evidence="8">
    <location>
        <position position="101"/>
    </location>
    <ligand>
        <name>Fe cation</name>
        <dbReference type="ChEBI" id="CHEBI:24875"/>
        <note>catalytic</note>
    </ligand>
</feature>
<name>A0A9P4MLC1_9PEZI</name>
<dbReference type="CDD" id="cd10548">
    <property type="entry name" value="cupin_CDO"/>
    <property type="match status" value="1"/>
</dbReference>
<dbReference type="OrthoDB" id="543511at2759"/>
<keyword evidence="4 9" id="KW-0223">Dioxygenase</keyword>
<dbReference type="AlphaFoldDB" id="A0A9P4MLC1"/>
<evidence type="ECO:0000256" key="1">
    <source>
        <dbReference type="ARBA" id="ARBA00006622"/>
    </source>
</evidence>
<comment type="caution">
    <text evidence="10">The sequence shown here is derived from an EMBL/GenBank/DDBJ whole genome shotgun (WGS) entry which is preliminary data.</text>
</comment>
<evidence type="ECO:0000256" key="4">
    <source>
        <dbReference type="ARBA" id="ARBA00022964"/>
    </source>
</evidence>
<comment type="catalytic activity">
    <reaction evidence="9">
        <text>L-cysteine + O2 = 3-sulfino-L-alanine + H(+)</text>
        <dbReference type="Rhea" id="RHEA:20441"/>
        <dbReference type="ChEBI" id="CHEBI:15378"/>
        <dbReference type="ChEBI" id="CHEBI:15379"/>
        <dbReference type="ChEBI" id="CHEBI:35235"/>
        <dbReference type="ChEBI" id="CHEBI:61085"/>
        <dbReference type="EC" id="1.13.11.20"/>
    </reaction>
</comment>
<dbReference type="Gene3D" id="2.60.120.10">
    <property type="entry name" value="Jelly Rolls"/>
    <property type="match status" value="1"/>
</dbReference>
<dbReference type="EC" id="1.13.11.20" evidence="2 9"/>
<reference evidence="10" key="1">
    <citation type="journal article" date="2020" name="Stud. Mycol.">
        <title>101 Dothideomycetes genomes: a test case for predicting lifestyles and emergence of pathogens.</title>
        <authorList>
            <person name="Haridas S."/>
            <person name="Albert R."/>
            <person name="Binder M."/>
            <person name="Bloem J."/>
            <person name="Labutti K."/>
            <person name="Salamov A."/>
            <person name="Andreopoulos B."/>
            <person name="Baker S."/>
            <person name="Barry K."/>
            <person name="Bills G."/>
            <person name="Bluhm B."/>
            <person name="Cannon C."/>
            <person name="Castanera R."/>
            <person name="Culley D."/>
            <person name="Daum C."/>
            <person name="Ezra D."/>
            <person name="Gonzalez J."/>
            <person name="Henrissat B."/>
            <person name="Kuo A."/>
            <person name="Liang C."/>
            <person name="Lipzen A."/>
            <person name="Lutzoni F."/>
            <person name="Magnuson J."/>
            <person name="Mondo S."/>
            <person name="Nolan M."/>
            <person name="Ohm R."/>
            <person name="Pangilinan J."/>
            <person name="Park H.-J."/>
            <person name="Ramirez L."/>
            <person name="Alfaro M."/>
            <person name="Sun H."/>
            <person name="Tritt A."/>
            <person name="Yoshinaga Y."/>
            <person name="Zwiers L.-H."/>
            <person name="Turgeon B."/>
            <person name="Goodwin S."/>
            <person name="Spatafora J."/>
            <person name="Crous P."/>
            <person name="Grigoriev I."/>
        </authorList>
    </citation>
    <scope>NUCLEOTIDE SEQUENCE</scope>
    <source>
        <strain evidence="10">CBS 260.36</strain>
    </source>
</reference>
<keyword evidence="11" id="KW-1185">Reference proteome</keyword>
<comment type="cofactor">
    <cofactor evidence="9">
        <name>Fe cation</name>
        <dbReference type="ChEBI" id="CHEBI:24875"/>
    </cofactor>
    <text evidence="9">Binds 1 Fe cation per subunit.</text>
</comment>
<evidence type="ECO:0000256" key="9">
    <source>
        <dbReference type="RuleBase" id="RU366010"/>
    </source>
</evidence>
<evidence type="ECO:0000256" key="3">
    <source>
        <dbReference type="ARBA" id="ARBA00022723"/>
    </source>
</evidence>
<keyword evidence="3 8" id="KW-0479">Metal-binding</keyword>
<evidence type="ECO:0000313" key="10">
    <source>
        <dbReference type="EMBL" id="KAF2157212.1"/>
    </source>
</evidence>
<feature type="binding site" evidence="8">
    <location>
        <position position="103"/>
    </location>
    <ligand>
        <name>Fe cation</name>
        <dbReference type="ChEBI" id="CHEBI:24875"/>
        <note>catalytic</note>
    </ligand>
</feature>
<evidence type="ECO:0000256" key="5">
    <source>
        <dbReference type="ARBA" id="ARBA00023002"/>
    </source>
</evidence>